<dbReference type="PANTHER" id="PTHR34475">
    <property type="match status" value="1"/>
</dbReference>
<organism evidence="2 3">
    <name type="scientific">Candidatus Gottesmanbacteria bacterium RBG_16_37_8</name>
    <dbReference type="NCBI Taxonomy" id="1798371"/>
    <lineage>
        <taxon>Bacteria</taxon>
        <taxon>Candidatus Gottesmaniibacteriota</taxon>
    </lineage>
</organism>
<name>A0A1F5YRX7_9BACT</name>
<keyword evidence="1" id="KW-0472">Membrane</keyword>
<dbReference type="InterPro" id="IPR050400">
    <property type="entry name" value="Bact_Cytoskel_RodZ"/>
</dbReference>
<comment type="caution">
    <text evidence="2">The sequence shown here is derived from an EMBL/GenBank/DDBJ whole genome shotgun (WGS) entry which is preliminary data.</text>
</comment>
<dbReference type="Gene3D" id="2.60.40.10">
    <property type="entry name" value="Immunoglobulins"/>
    <property type="match status" value="1"/>
</dbReference>
<dbReference type="Gene3D" id="1.10.260.40">
    <property type="entry name" value="lambda repressor-like DNA-binding domains"/>
    <property type="match status" value="1"/>
</dbReference>
<protein>
    <recommendedName>
        <fullName evidence="4">HTH cro/C1-type domain-containing protein</fullName>
    </recommendedName>
</protein>
<evidence type="ECO:0000313" key="2">
    <source>
        <dbReference type="EMBL" id="OGG02642.1"/>
    </source>
</evidence>
<keyword evidence="1" id="KW-0812">Transmembrane</keyword>
<dbReference type="Pfam" id="PF13413">
    <property type="entry name" value="HTH_25"/>
    <property type="match status" value="1"/>
</dbReference>
<feature type="transmembrane region" description="Helical" evidence="1">
    <location>
        <begin position="105"/>
        <end position="123"/>
    </location>
</feature>
<dbReference type="InterPro" id="IPR013783">
    <property type="entry name" value="Ig-like_fold"/>
</dbReference>
<dbReference type="EMBL" id="MFJA01000059">
    <property type="protein sequence ID" value="OGG02642.1"/>
    <property type="molecule type" value="Genomic_DNA"/>
</dbReference>
<gene>
    <name evidence="2" type="ORF">A2W14_01160</name>
</gene>
<evidence type="ECO:0000256" key="1">
    <source>
        <dbReference type="SAM" id="Phobius"/>
    </source>
</evidence>
<evidence type="ECO:0008006" key="4">
    <source>
        <dbReference type="Google" id="ProtNLM"/>
    </source>
</evidence>
<dbReference type="PANTHER" id="PTHR34475:SF1">
    <property type="entry name" value="CYTOSKELETON PROTEIN RODZ"/>
    <property type="match status" value="1"/>
</dbReference>
<reference evidence="2 3" key="1">
    <citation type="journal article" date="2016" name="Nat. Commun.">
        <title>Thousands of microbial genomes shed light on interconnected biogeochemical processes in an aquifer system.</title>
        <authorList>
            <person name="Anantharaman K."/>
            <person name="Brown C.T."/>
            <person name="Hug L.A."/>
            <person name="Sharon I."/>
            <person name="Castelle C.J."/>
            <person name="Probst A.J."/>
            <person name="Thomas B.C."/>
            <person name="Singh A."/>
            <person name="Wilkins M.J."/>
            <person name="Karaoz U."/>
            <person name="Brodie E.L."/>
            <person name="Williams K.H."/>
            <person name="Hubbard S.S."/>
            <person name="Banfield J.F."/>
        </authorList>
    </citation>
    <scope>NUCLEOTIDE SEQUENCE [LARGE SCALE GENOMIC DNA]</scope>
</reference>
<accession>A0A1F5YRX7</accession>
<proteinExistence type="predicted"/>
<dbReference type="STRING" id="1798371.A2W14_01160"/>
<dbReference type="AlphaFoldDB" id="A0A1F5YRX7"/>
<dbReference type="Proteomes" id="UP000176665">
    <property type="component" value="Unassembled WGS sequence"/>
</dbReference>
<keyword evidence="1" id="KW-1133">Transmembrane helix</keyword>
<dbReference type="Pfam" id="PF09136">
    <property type="entry name" value="Glucodextran_B"/>
    <property type="match status" value="1"/>
</dbReference>
<sequence>MRTVGEILKNERLNKKLSFEEIEAKIKIRKKYLQALEENSWNKLPSLAYIKGFIKNYSTFLNLNPDDILAVFRRQYQYDEKEEVIPEGISAPINEPVIKFTPQTVFLLLTSIFIVIFFINLFFQYRAIISPPNLIVERPNEGEVLNTETLDVKGKTDADAVVEINNKRIALNEKGEFMSTFSLQPGINTVIIESISKHGKKKTITRTVSVETH</sequence>
<dbReference type="InterPro" id="IPR010982">
    <property type="entry name" value="Lambda_DNA-bd_dom_sf"/>
</dbReference>
<evidence type="ECO:0000313" key="3">
    <source>
        <dbReference type="Proteomes" id="UP000176665"/>
    </source>
</evidence>
<dbReference type="GO" id="GO:0003677">
    <property type="term" value="F:DNA binding"/>
    <property type="evidence" value="ECO:0007669"/>
    <property type="project" value="InterPro"/>
</dbReference>